<dbReference type="PANTHER" id="PTHR44942">
    <property type="entry name" value="METHYLTRANSF_11 DOMAIN-CONTAINING PROTEIN"/>
    <property type="match status" value="1"/>
</dbReference>
<evidence type="ECO:0000256" key="3">
    <source>
        <dbReference type="ARBA" id="ARBA00022679"/>
    </source>
</evidence>
<evidence type="ECO:0000256" key="1">
    <source>
        <dbReference type="ARBA" id="ARBA00008361"/>
    </source>
</evidence>
<dbReference type="InterPro" id="IPR029063">
    <property type="entry name" value="SAM-dependent_MTases_sf"/>
</dbReference>
<dbReference type="PANTHER" id="PTHR44942:SF4">
    <property type="entry name" value="METHYLTRANSFERASE TYPE 11 DOMAIN-CONTAINING PROTEIN"/>
    <property type="match status" value="1"/>
</dbReference>
<proteinExistence type="inferred from homology"/>
<evidence type="ECO:0000259" key="4">
    <source>
        <dbReference type="Pfam" id="PF08241"/>
    </source>
</evidence>
<keyword evidence="2" id="KW-0489">Methyltransferase</keyword>
<dbReference type="SUPFAM" id="SSF53335">
    <property type="entry name" value="S-adenosyl-L-methionine-dependent methyltransferases"/>
    <property type="match status" value="1"/>
</dbReference>
<sequence>MSSHSVIQNNVNRFSGFEDDYNRYRPEAPQKVLELLTTYLGRRPGAVADLGCGTGLSTFVWKGHADRIVGVEPNDDMRGKALSKLAADAAESISFVKGYSDRLELADESIDLVTCSQSFHWMEPVGTLSEVARVLTDGGVFAAYDCDWPPVIHWEVESAYERLLAKSEILIAELIPEQERAVKADKEQHLGHIRASGKFKYAREIVFHNMERCDADRYVGIALSQGGVRAVQKQGSKALDGELAEFREVAERYFAGRELDVLFSYRLRLGVK</sequence>
<reference evidence="5 6" key="1">
    <citation type="submission" date="2023-07" db="EMBL/GenBank/DDBJ databases">
        <title>Sorghum-associated microbial communities from plants grown in Nebraska, USA.</title>
        <authorList>
            <person name="Schachtman D."/>
        </authorList>
    </citation>
    <scope>NUCLEOTIDE SEQUENCE [LARGE SCALE GENOMIC DNA]</scope>
    <source>
        <strain evidence="5 6">CC482</strain>
    </source>
</reference>
<protein>
    <submittedName>
        <fullName evidence="5">Ubiquinone/menaquinone biosynthesis C-methylase UbiE</fullName>
    </submittedName>
</protein>
<gene>
    <name evidence="5" type="ORF">J2T15_004212</name>
</gene>
<keyword evidence="5" id="KW-0830">Ubiquinone</keyword>
<keyword evidence="3" id="KW-0808">Transferase</keyword>
<dbReference type="Proteomes" id="UP001229346">
    <property type="component" value="Unassembled WGS sequence"/>
</dbReference>
<dbReference type="Gene3D" id="3.40.50.150">
    <property type="entry name" value="Vaccinia Virus protein VP39"/>
    <property type="match status" value="1"/>
</dbReference>
<evidence type="ECO:0000313" key="6">
    <source>
        <dbReference type="Proteomes" id="UP001229346"/>
    </source>
</evidence>
<evidence type="ECO:0000313" key="5">
    <source>
        <dbReference type="EMBL" id="MDQ0114756.1"/>
    </source>
</evidence>
<dbReference type="RefSeq" id="WP_307206133.1">
    <property type="nucleotide sequence ID" value="NZ_JAUSSU010000008.1"/>
</dbReference>
<organism evidence="5 6">
    <name type="scientific">Paenibacillus harenae</name>
    <dbReference type="NCBI Taxonomy" id="306543"/>
    <lineage>
        <taxon>Bacteria</taxon>
        <taxon>Bacillati</taxon>
        <taxon>Bacillota</taxon>
        <taxon>Bacilli</taxon>
        <taxon>Bacillales</taxon>
        <taxon>Paenibacillaceae</taxon>
        <taxon>Paenibacillus</taxon>
    </lineage>
</organism>
<dbReference type="InterPro" id="IPR051052">
    <property type="entry name" value="Diverse_substrate_MTase"/>
</dbReference>
<evidence type="ECO:0000256" key="2">
    <source>
        <dbReference type="ARBA" id="ARBA00022603"/>
    </source>
</evidence>
<accession>A0ABT9U531</accession>
<comment type="similarity">
    <text evidence="1">Belongs to the methyltransferase superfamily.</text>
</comment>
<dbReference type="CDD" id="cd02440">
    <property type="entry name" value="AdoMet_MTases"/>
    <property type="match status" value="1"/>
</dbReference>
<feature type="domain" description="Methyltransferase type 11" evidence="4">
    <location>
        <begin position="49"/>
        <end position="142"/>
    </location>
</feature>
<comment type="caution">
    <text evidence="5">The sequence shown here is derived from an EMBL/GenBank/DDBJ whole genome shotgun (WGS) entry which is preliminary data.</text>
</comment>
<dbReference type="InterPro" id="IPR013216">
    <property type="entry name" value="Methyltransf_11"/>
</dbReference>
<name>A0ABT9U531_PAEHA</name>
<dbReference type="EMBL" id="JAUSSU010000008">
    <property type="protein sequence ID" value="MDQ0114756.1"/>
    <property type="molecule type" value="Genomic_DNA"/>
</dbReference>
<dbReference type="Pfam" id="PF08241">
    <property type="entry name" value="Methyltransf_11"/>
    <property type="match status" value="1"/>
</dbReference>
<keyword evidence="6" id="KW-1185">Reference proteome</keyword>